<evidence type="ECO:0000256" key="1">
    <source>
        <dbReference type="SAM" id="MobiDB-lite"/>
    </source>
</evidence>
<reference evidence="3 4" key="1">
    <citation type="journal article" date="2022" name="BMC Genomics">
        <title>Comparative genome analysis of mycobacteria focusing on tRNA and non-coding RNA.</title>
        <authorList>
            <person name="Behra P.R.K."/>
            <person name="Pettersson B.M.F."/>
            <person name="Ramesh M."/>
            <person name="Das S."/>
            <person name="Dasgupta S."/>
            <person name="Kirsebom L.A."/>
        </authorList>
    </citation>
    <scope>NUCLEOTIDE SEQUENCE [LARGE SCALE GENOMIC DNA]</scope>
    <source>
        <strain evidence="3 4">DSM 44078</strain>
    </source>
</reference>
<evidence type="ECO:0008006" key="5">
    <source>
        <dbReference type="Google" id="ProtNLM"/>
    </source>
</evidence>
<feature type="signal peptide" evidence="2">
    <location>
        <begin position="1"/>
        <end position="19"/>
    </location>
</feature>
<feature type="chain" id="PRO_5046585745" description="Secreted protein" evidence="2">
    <location>
        <begin position="20"/>
        <end position="107"/>
    </location>
</feature>
<keyword evidence="2" id="KW-0732">Signal</keyword>
<proteinExistence type="predicted"/>
<gene>
    <name evidence="3" type="ORF">H7J73_17710</name>
</gene>
<dbReference type="RefSeq" id="WP_264068869.1">
    <property type="nucleotide sequence ID" value="NZ_JACKTY010000030.1"/>
</dbReference>
<comment type="caution">
    <text evidence="3">The sequence shown here is derived from an EMBL/GenBank/DDBJ whole genome shotgun (WGS) entry which is preliminary data.</text>
</comment>
<feature type="compositionally biased region" description="Polar residues" evidence="1">
    <location>
        <begin position="86"/>
        <end position="96"/>
    </location>
</feature>
<protein>
    <recommendedName>
        <fullName evidence="5">Secreted protein</fullName>
    </recommendedName>
</protein>
<evidence type="ECO:0000313" key="3">
    <source>
        <dbReference type="EMBL" id="MCV7227857.1"/>
    </source>
</evidence>
<sequence>MLLLAFGWVAIAAAGIVRADDDDDDDDDDDIRSRNSPTSSKVIDVWPSADLAWPPELGDTSIDSDSEKGPPIVLPGEWQPGELSSMPATPSETTSPPIVPVPSEIAP</sequence>
<name>A0ABT3CEK4_9MYCO</name>
<keyword evidence="4" id="KW-1185">Reference proteome</keyword>
<organism evidence="3 4">
    <name type="scientific">Mycolicibacterium komossense</name>
    <dbReference type="NCBI Taxonomy" id="1779"/>
    <lineage>
        <taxon>Bacteria</taxon>
        <taxon>Bacillati</taxon>
        <taxon>Actinomycetota</taxon>
        <taxon>Actinomycetes</taxon>
        <taxon>Mycobacteriales</taxon>
        <taxon>Mycobacteriaceae</taxon>
        <taxon>Mycolicibacterium</taxon>
    </lineage>
</organism>
<accession>A0ABT3CEK4</accession>
<feature type="compositionally biased region" description="Acidic residues" evidence="1">
    <location>
        <begin position="20"/>
        <end position="30"/>
    </location>
</feature>
<feature type="region of interest" description="Disordered" evidence="1">
    <location>
        <begin position="18"/>
        <end position="107"/>
    </location>
</feature>
<dbReference type="Proteomes" id="UP001526201">
    <property type="component" value="Unassembled WGS sequence"/>
</dbReference>
<dbReference type="EMBL" id="JACKTY010000030">
    <property type="protein sequence ID" value="MCV7227857.1"/>
    <property type="molecule type" value="Genomic_DNA"/>
</dbReference>
<evidence type="ECO:0000313" key="4">
    <source>
        <dbReference type="Proteomes" id="UP001526201"/>
    </source>
</evidence>
<evidence type="ECO:0000256" key="2">
    <source>
        <dbReference type="SAM" id="SignalP"/>
    </source>
</evidence>